<feature type="transmembrane region" description="Helical" evidence="1">
    <location>
        <begin position="143"/>
        <end position="163"/>
    </location>
</feature>
<keyword evidence="1" id="KW-1133">Transmembrane helix</keyword>
<evidence type="ECO:0000256" key="1">
    <source>
        <dbReference type="SAM" id="Phobius"/>
    </source>
</evidence>
<evidence type="ECO:0000313" key="3">
    <source>
        <dbReference type="Proteomes" id="UP000177418"/>
    </source>
</evidence>
<organism evidence="2 3">
    <name type="scientific">Candidatus Roizmanbacteria bacterium RIFCSPLOWO2_02_FULL_36_11</name>
    <dbReference type="NCBI Taxonomy" id="1802071"/>
    <lineage>
        <taxon>Bacteria</taxon>
        <taxon>Candidatus Roizmaniibacteriota</taxon>
    </lineage>
</organism>
<feature type="transmembrane region" description="Helical" evidence="1">
    <location>
        <begin position="15"/>
        <end position="38"/>
    </location>
</feature>
<dbReference type="EMBL" id="MGAV01000007">
    <property type="protein sequence ID" value="OGK55338.1"/>
    <property type="molecule type" value="Genomic_DNA"/>
</dbReference>
<protein>
    <submittedName>
        <fullName evidence="2">Uncharacterized protein</fullName>
    </submittedName>
</protein>
<keyword evidence="1" id="KW-0472">Membrane</keyword>
<accession>A0A1F7JIA4</accession>
<dbReference type="AlphaFoldDB" id="A0A1F7JIA4"/>
<sequence>MVGLVNKHQKSRKNIFAITLLIVLITLGVLTIILVLNLKKEGNKTTTKIKAETKTYEKVVRLPVKETNNIIVTINPSITDTIQKKDIITPIISPSSPVFVALNENQQVDDYYSSDSGSEITTTIAPTIKVTIPTNETLPKSGLMLPSFLLVAASIGLIFISLAL</sequence>
<reference evidence="2 3" key="1">
    <citation type="journal article" date="2016" name="Nat. Commun.">
        <title>Thousands of microbial genomes shed light on interconnected biogeochemical processes in an aquifer system.</title>
        <authorList>
            <person name="Anantharaman K."/>
            <person name="Brown C.T."/>
            <person name="Hug L.A."/>
            <person name="Sharon I."/>
            <person name="Castelle C.J."/>
            <person name="Probst A.J."/>
            <person name="Thomas B.C."/>
            <person name="Singh A."/>
            <person name="Wilkins M.J."/>
            <person name="Karaoz U."/>
            <person name="Brodie E.L."/>
            <person name="Williams K.H."/>
            <person name="Hubbard S.S."/>
            <person name="Banfield J.F."/>
        </authorList>
    </citation>
    <scope>NUCLEOTIDE SEQUENCE [LARGE SCALE GENOMIC DNA]</scope>
</reference>
<dbReference type="Proteomes" id="UP000177418">
    <property type="component" value="Unassembled WGS sequence"/>
</dbReference>
<name>A0A1F7JIA4_9BACT</name>
<proteinExistence type="predicted"/>
<comment type="caution">
    <text evidence="2">The sequence shown here is derived from an EMBL/GenBank/DDBJ whole genome shotgun (WGS) entry which is preliminary data.</text>
</comment>
<evidence type="ECO:0000313" key="2">
    <source>
        <dbReference type="EMBL" id="OGK55338.1"/>
    </source>
</evidence>
<keyword evidence="1" id="KW-0812">Transmembrane</keyword>
<gene>
    <name evidence="2" type="ORF">A3H78_04535</name>
</gene>